<organism evidence="3 4">
    <name type="scientific">Iamia majanohamensis</name>
    <dbReference type="NCBI Taxonomy" id="467976"/>
    <lineage>
        <taxon>Bacteria</taxon>
        <taxon>Bacillati</taxon>
        <taxon>Actinomycetota</taxon>
        <taxon>Acidimicrobiia</taxon>
        <taxon>Acidimicrobiales</taxon>
        <taxon>Iamiaceae</taxon>
        <taxon>Iamia</taxon>
    </lineage>
</organism>
<evidence type="ECO:0000313" key="3">
    <source>
        <dbReference type="EMBL" id="WCO67859.1"/>
    </source>
</evidence>
<protein>
    <submittedName>
        <fullName evidence="3">Uncharacterized protein</fullName>
    </submittedName>
</protein>
<proteinExistence type="predicted"/>
<keyword evidence="2" id="KW-0472">Membrane</keyword>
<dbReference type="KEGG" id="ima:PO878_03865"/>
<keyword evidence="2" id="KW-0812">Transmembrane</keyword>
<evidence type="ECO:0000256" key="1">
    <source>
        <dbReference type="SAM" id="MobiDB-lite"/>
    </source>
</evidence>
<dbReference type="EMBL" id="CP116942">
    <property type="protein sequence ID" value="WCO67859.1"/>
    <property type="molecule type" value="Genomic_DNA"/>
</dbReference>
<keyword evidence="2" id="KW-1133">Transmembrane helix</keyword>
<dbReference type="AlphaFoldDB" id="A0AAE9YBA6"/>
<evidence type="ECO:0000256" key="2">
    <source>
        <dbReference type="SAM" id="Phobius"/>
    </source>
</evidence>
<feature type="region of interest" description="Disordered" evidence="1">
    <location>
        <begin position="81"/>
        <end position="101"/>
    </location>
</feature>
<feature type="transmembrane region" description="Helical" evidence="2">
    <location>
        <begin position="6"/>
        <end position="26"/>
    </location>
</feature>
<dbReference type="Proteomes" id="UP001216390">
    <property type="component" value="Chromosome"/>
</dbReference>
<accession>A0AAE9YBA6</accession>
<gene>
    <name evidence="3" type="ORF">PO878_03865</name>
</gene>
<name>A0AAE9YBA6_9ACTN</name>
<reference evidence="3" key="1">
    <citation type="submission" date="2023-01" db="EMBL/GenBank/DDBJ databases">
        <title>The diversity of Class Acidimicrobiia in South China Sea sediment environments and the proposal of Iamia marina sp. nov., a novel species of the genus Iamia.</title>
        <authorList>
            <person name="He Y."/>
            <person name="Tian X."/>
        </authorList>
    </citation>
    <scope>NUCLEOTIDE SEQUENCE</scope>
    <source>
        <strain evidence="3">DSM 19957</strain>
    </source>
</reference>
<keyword evidence="4" id="KW-1185">Reference proteome</keyword>
<evidence type="ECO:0000313" key="4">
    <source>
        <dbReference type="Proteomes" id="UP001216390"/>
    </source>
</evidence>
<sequence length="117" mass="13547">MDSLNAGAVLALLGGFVSVATLVANVRSTRRQADQVDRSEDRADWEATTEGLRQQVVWMGLQLKDMRTELDEVREELEETKRELAVTRRERDEAHDRERETMTRLTAAYKRIEELEQ</sequence>
<dbReference type="RefSeq" id="WP_272737377.1">
    <property type="nucleotide sequence ID" value="NZ_CP116942.1"/>
</dbReference>